<evidence type="ECO:0000313" key="8">
    <source>
        <dbReference type="Proteomes" id="UP001379533"/>
    </source>
</evidence>
<dbReference type="Gene3D" id="2.130.10.10">
    <property type="entry name" value="YVTN repeat-like/Quinoprotein amine dehydrogenase"/>
    <property type="match status" value="2"/>
</dbReference>
<dbReference type="InterPro" id="IPR036909">
    <property type="entry name" value="Cyt_c-like_dom_sf"/>
</dbReference>
<organism evidence="7 8">
    <name type="scientific">Pendulispora brunnea</name>
    <dbReference type="NCBI Taxonomy" id="2905690"/>
    <lineage>
        <taxon>Bacteria</taxon>
        <taxon>Pseudomonadati</taxon>
        <taxon>Myxococcota</taxon>
        <taxon>Myxococcia</taxon>
        <taxon>Myxococcales</taxon>
        <taxon>Sorangiineae</taxon>
        <taxon>Pendulisporaceae</taxon>
        <taxon>Pendulispora</taxon>
    </lineage>
</organism>
<evidence type="ECO:0000313" key="7">
    <source>
        <dbReference type="EMBL" id="WXA96548.1"/>
    </source>
</evidence>
<dbReference type="Pfam" id="PF10282">
    <property type="entry name" value="Lactonase"/>
    <property type="match status" value="1"/>
</dbReference>
<reference evidence="7 8" key="1">
    <citation type="submission" date="2021-12" db="EMBL/GenBank/DDBJ databases">
        <title>Discovery of the Pendulisporaceae a myxobacterial family with distinct sporulation behavior and unique specialized metabolism.</title>
        <authorList>
            <person name="Garcia R."/>
            <person name="Popoff A."/>
            <person name="Bader C.D."/>
            <person name="Loehr J."/>
            <person name="Walesch S."/>
            <person name="Walt C."/>
            <person name="Boldt J."/>
            <person name="Bunk B."/>
            <person name="Haeckl F.J.F.P.J."/>
            <person name="Gunesch A.P."/>
            <person name="Birkelbach J."/>
            <person name="Nuebel U."/>
            <person name="Pietschmann T."/>
            <person name="Bach T."/>
            <person name="Mueller R."/>
        </authorList>
    </citation>
    <scope>NUCLEOTIDE SEQUENCE [LARGE SCALE GENOMIC DNA]</scope>
    <source>
        <strain evidence="7 8">MSr12523</strain>
    </source>
</reference>
<dbReference type="InterPro" id="IPR019405">
    <property type="entry name" value="Lactonase_7-beta_prop"/>
</dbReference>
<dbReference type="InterPro" id="IPR051200">
    <property type="entry name" value="Host-pathogen_enzymatic-act"/>
</dbReference>
<evidence type="ECO:0000256" key="3">
    <source>
        <dbReference type="ARBA" id="ARBA00023004"/>
    </source>
</evidence>
<dbReference type="RefSeq" id="WP_394847165.1">
    <property type="nucleotide sequence ID" value="NZ_CP089982.1"/>
</dbReference>
<evidence type="ECO:0000259" key="6">
    <source>
        <dbReference type="PROSITE" id="PS51007"/>
    </source>
</evidence>
<keyword evidence="1 4" id="KW-0349">Heme</keyword>
<keyword evidence="2 4" id="KW-0479">Metal-binding</keyword>
<dbReference type="PANTHER" id="PTHR47197:SF3">
    <property type="entry name" value="DIHYDRO-HEME D1 DEHYDROGENASE"/>
    <property type="match status" value="1"/>
</dbReference>
<dbReference type="InterPro" id="IPR015943">
    <property type="entry name" value="WD40/YVTN_repeat-like_dom_sf"/>
</dbReference>
<keyword evidence="8" id="KW-1185">Reference proteome</keyword>
<keyword evidence="3 4" id="KW-0408">Iron</keyword>
<dbReference type="SUPFAM" id="SSF50974">
    <property type="entry name" value="Nitrous oxide reductase, N-terminal domain"/>
    <property type="match status" value="1"/>
</dbReference>
<feature type="domain" description="Cytochrome c" evidence="6">
    <location>
        <begin position="680"/>
        <end position="849"/>
    </location>
</feature>
<dbReference type="Gene3D" id="1.10.760.10">
    <property type="entry name" value="Cytochrome c-like domain"/>
    <property type="match status" value="1"/>
</dbReference>
<name>A0ABZ2KGV6_9BACT</name>
<dbReference type="InterPro" id="IPR009056">
    <property type="entry name" value="Cyt_c-like_dom"/>
</dbReference>
<dbReference type="Proteomes" id="UP001379533">
    <property type="component" value="Chromosome"/>
</dbReference>
<dbReference type="EMBL" id="CP089982">
    <property type="protein sequence ID" value="WXA96548.1"/>
    <property type="molecule type" value="Genomic_DNA"/>
</dbReference>
<dbReference type="InterPro" id="IPR011045">
    <property type="entry name" value="N2O_reductase_N"/>
</dbReference>
<evidence type="ECO:0000256" key="1">
    <source>
        <dbReference type="ARBA" id="ARBA00022617"/>
    </source>
</evidence>
<feature type="region of interest" description="Disordered" evidence="5">
    <location>
        <begin position="569"/>
        <end position="596"/>
    </location>
</feature>
<dbReference type="PANTHER" id="PTHR47197">
    <property type="entry name" value="PROTEIN NIRF"/>
    <property type="match status" value="1"/>
</dbReference>
<proteinExistence type="predicted"/>
<evidence type="ECO:0000256" key="5">
    <source>
        <dbReference type="SAM" id="MobiDB-lite"/>
    </source>
</evidence>
<protein>
    <submittedName>
        <fullName evidence="7">Beta-propeller fold lactonase family protein</fullName>
    </submittedName>
</protein>
<gene>
    <name evidence="7" type="ORF">LZC95_06810</name>
</gene>
<evidence type="ECO:0000256" key="2">
    <source>
        <dbReference type="ARBA" id="ARBA00022723"/>
    </source>
</evidence>
<dbReference type="SUPFAM" id="SSF46626">
    <property type="entry name" value="Cytochrome c"/>
    <property type="match status" value="1"/>
</dbReference>
<dbReference type="PROSITE" id="PS51257">
    <property type="entry name" value="PROKAR_LIPOPROTEIN"/>
    <property type="match status" value="1"/>
</dbReference>
<sequence>MDTKALRVWWKRANGHAGLLGGTAVAASVALGAGCSADISDESPPDELPLAERTPPRASYSSPIALSRDDSLLWVVNSDTDRVSVIRTDTNTVLGGLPVGDGPQSIAIDPANRYAYVANAQSNDVSVIDIGQLRPNGFAAGARDRRITTGGAPSSVVVSPDGRRVFVANGSQDTITVLDGRDQHFVGLIDLRKGACNGDDPSRHFQPRAMAIAADGRRLYVTRFLSYTRPGGVQADDYGKEGLVCRIDLDAGSSGLRTRLTPIRLAPSDTGFADTRGGATGAFPNQLQSIVLRDGHAYLPNIAASPTGPLHFDVDTQAYVNRIDGIGGAETDGGALNLHLGARDPEPGKPMLFFANPSAMAFTTQSGRGSAYVVSSASDLLVKLDVDAAGVLHFTTDDNTTRYIDLNDPDAPETRGPNAGKNPMGIVINARGTKAYVVNHVSRNVSVVNLSSDRVEAVVSTDRLPLPGSRDELLLVGAEMFFSSRGNFVRPDGAGGSNRNRLSDHGHQACSSCHPAGLTDGVVWQFASGPRKTIAINGTTNPRNRAQQRIINASAIFDELEDVDFNTRRVSSGEPLTTPRPCVDSMPPSGITQSTNDPDHGLILGQENDFAMAPCVLVPFAAANENRPQLRVQLPGSSTLVKATDALREWQRSAVVTPNRAMTTSELSAAGLTGAGDDADRADRGRELFERAGCATCHGGGQWTMKQKDFVSPPAPGEIATEAAAPGANAMQYMHRFLTDVGTFDLNVPGSDNPLPGYPAIGGIERDTNGLKALGFDYDGDGKGNGYNTPSLLGSYSVPPYFHNGACETFQCVLTHVKHRRAGQQPGRPDPLDSDGARASLALYLESIDVRTRPH</sequence>
<dbReference type="PROSITE" id="PS51007">
    <property type="entry name" value="CYTC"/>
    <property type="match status" value="1"/>
</dbReference>
<accession>A0ABZ2KGV6</accession>
<feature type="region of interest" description="Disordered" evidence="5">
    <location>
        <begin position="38"/>
        <end position="62"/>
    </location>
</feature>
<evidence type="ECO:0000256" key="4">
    <source>
        <dbReference type="PROSITE-ProRule" id="PRU00433"/>
    </source>
</evidence>